<dbReference type="GO" id="GO:0052855">
    <property type="term" value="F:ADP-dependent NAD(P)H-hydrate dehydratase activity"/>
    <property type="evidence" value="ECO:0007669"/>
    <property type="project" value="UniProtKB-UniRule"/>
</dbReference>
<dbReference type="EMBL" id="VTFX01000001">
    <property type="protein sequence ID" value="KAD4060186.1"/>
    <property type="molecule type" value="Genomic_DNA"/>
</dbReference>
<feature type="binding site" evidence="6">
    <location>
        <position position="237"/>
    </location>
    <ligand>
        <name>AMP</name>
        <dbReference type="ChEBI" id="CHEBI:456215"/>
    </ligand>
</feature>
<dbReference type="AlphaFoldDB" id="A0A5N6MTR9"/>
<dbReference type="HAMAP" id="MF_01965">
    <property type="entry name" value="NADHX_dehydratase"/>
    <property type="match status" value="1"/>
</dbReference>
<dbReference type="Pfam" id="PF01256">
    <property type="entry name" value="Carb_kinase"/>
    <property type="match status" value="1"/>
</dbReference>
<feature type="binding site" evidence="6">
    <location>
        <position position="49"/>
    </location>
    <ligand>
        <name>(6S)-NADPHX</name>
        <dbReference type="ChEBI" id="CHEBI:64076"/>
    </ligand>
</feature>
<accession>A0A5N6MTR9</accession>
<keyword evidence="9" id="KW-1185">Reference proteome</keyword>
<dbReference type="PANTHER" id="PTHR12592:SF0">
    <property type="entry name" value="ATP-DEPENDENT (S)-NAD(P)H-HYDRATE DEHYDRATASE"/>
    <property type="match status" value="1"/>
</dbReference>
<dbReference type="GO" id="GO:0110051">
    <property type="term" value="P:metabolite repair"/>
    <property type="evidence" value="ECO:0007669"/>
    <property type="project" value="TreeGrafter"/>
</dbReference>
<evidence type="ECO:0000313" key="9">
    <source>
        <dbReference type="Proteomes" id="UP000326852"/>
    </source>
</evidence>
<comment type="caution">
    <text evidence="8">The sequence shown here is derived from an EMBL/GenBank/DDBJ whole genome shotgun (WGS) entry which is preliminary data.</text>
</comment>
<name>A0A5N6MTR9_9MICC</name>
<proteinExistence type="inferred from homology"/>
<keyword evidence="5 6" id="KW-0456">Lyase</keyword>
<evidence type="ECO:0000259" key="7">
    <source>
        <dbReference type="PROSITE" id="PS51383"/>
    </source>
</evidence>
<organism evidence="8 9">
    <name type="scientific">Arthrobacter yangruifuii</name>
    <dbReference type="NCBI Taxonomy" id="2606616"/>
    <lineage>
        <taxon>Bacteria</taxon>
        <taxon>Bacillati</taxon>
        <taxon>Actinomycetota</taxon>
        <taxon>Actinomycetes</taxon>
        <taxon>Micrococcales</taxon>
        <taxon>Micrococcaceae</taxon>
        <taxon>Arthrobacter</taxon>
    </lineage>
</organism>
<feature type="binding site" evidence="6">
    <location>
        <position position="120"/>
    </location>
    <ligand>
        <name>(6S)-NADPHX</name>
        <dbReference type="ChEBI" id="CHEBI:64076"/>
    </ligand>
</feature>
<dbReference type="GO" id="GO:0005524">
    <property type="term" value="F:ATP binding"/>
    <property type="evidence" value="ECO:0007669"/>
    <property type="project" value="UniProtKB-KW"/>
</dbReference>
<evidence type="ECO:0000256" key="5">
    <source>
        <dbReference type="ARBA" id="ARBA00023239"/>
    </source>
</evidence>
<comment type="caution">
    <text evidence="6">Lacks conserved residue(s) required for the propagation of feature annotation.</text>
</comment>
<evidence type="ECO:0000313" key="8">
    <source>
        <dbReference type="EMBL" id="KAD4060186.1"/>
    </source>
</evidence>
<keyword evidence="1 6" id="KW-0547">Nucleotide-binding</keyword>
<gene>
    <name evidence="6" type="primary">nnrD</name>
    <name evidence="8" type="ORF">GD627_03780</name>
</gene>
<evidence type="ECO:0000256" key="6">
    <source>
        <dbReference type="HAMAP-Rule" id="MF_01965"/>
    </source>
</evidence>
<dbReference type="InterPro" id="IPR029056">
    <property type="entry name" value="Ribokinase-like"/>
</dbReference>
<dbReference type="InterPro" id="IPR000631">
    <property type="entry name" value="CARKD"/>
</dbReference>
<dbReference type="PROSITE" id="PS51383">
    <property type="entry name" value="YJEF_C_3"/>
    <property type="match status" value="1"/>
</dbReference>
<dbReference type="NCBIfam" id="TIGR00196">
    <property type="entry name" value="yjeF_cterm"/>
    <property type="match status" value="1"/>
</dbReference>
<comment type="similarity">
    <text evidence="6">Belongs to the NnrD/CARKD family.</text>
</comment>
<dbReference type="Gene3D" id="3.40.1190.20">
    <property type="match status" value="1"/>
</dbReference>
<evidence type="ECO:0000256" key="2">
    <source>
        <dbReference type="ARBA" id="ARBA00022840"/>
    </source>
</evidence>
<comment type="function">
    <text evidence="6">Catalyzes the dehydration of the S-form of NAD(P)HX at the expense of ADP, which is converted to AMP. Together with NAD(P)HX epimerase, which catalyzes the epimerization of the S- and R-forms, the enzyme allows the repair of both epimers of NAD(P)HX, a damaged form of NAD(P)H that is a result of enzymatic or heat-dependent hydration.</text>
</comment>
<keyword evidence="4 6" id="KW-0520">NAD</keyword>
<feature type="binding site" evidence="6">
    <location>
        <position position="238"/>
    </location>
    <ligand>
        <name>(6S)-NADPHX</name>
        <dbReference type="ChEBI" id="CHEBI:64076"/>
    </ligand>
</feature>
<comment type="cofactor">
    <cofactor evidence="6">
        <name>Mg(2+)</name>
        <dbReference type="ChEBI" id="CHEBI:18420"/>
    </cofactor>
</comment>
<reference evidence="8 9" key="1">
    <citation type="submission" date="2019-08" db="EMBL/GenBank/DDBJ databases">
        <title>Arthrobacter sp. nov., isolated from plateau pika and Tibetan wild ass.</title>
        <authorList>
            <person name="Ge Y."/>
        </authorList>
    </citation>
    <scope>NUCLEOTIDE SEQUENCE [LARGE SCALE GENOMIC DNA]</scope>
    <source>
        <strain evidence="8 9">785</strain>
    </source>
</reference>
<dbReference type="EC" id="4.2.1.136" evidence="6"/>
<comment type="catalytic activity">
    <reaction evidence="6">
        <text>(6S)-NADHX + ADP = AMP + phosphate + NADH + H(+)</text>
        <dbReference type="Rhea" id="RHEA:32223"/>
        <dbReference type="ChEBI" id="CHEBI:15378"/>
        <dbReference type="ChEBI" id="CHEBI:43474"/>
        <dbReference type="ChEBI" id="CHEBI:57945"/>
        <dbReference type="ChEBI" id="CHEBI:64074"/>
        <dbReference type="ChEBI" id="CHEBI:456215"/>
        <dbReference type="ChEBI" id="CHEBI:456216"/>
        <dbReference type="EC" id="4.2.1.136"/>
    </reaction>
</comment>
<comment type="catalytic activity">
    <reaction evidence="6">
        <text>(6S)-NADPHX + ADP = AMP + phosphate + NADPH + H(+)</text>
        <dbReference type="Rhea" id="RHEA:32235"/>
        <dbReference type="ChEBI" id="CHEBI:15378"/>
        <dbReference type="ChEBI" id="CHEBI:43474"/>
        <dbReference type="ChEBI" id="CHEBI:57783"/>
        <dbReference type="ChEBI" id="CHEBI:64076"/>
        <dbReference type="ChEBI" id="CHEBI:456215"/>
        <dbReference type="ChEBI" id="CHEBI:456216"/>
        <dbReference type="EC" id="4.2.1.136"/>
    </reaction>
</comment>
<evidence type="ECO:0000256" key="1">
    <source>
        <dbReference type="ARBA" id="ARBA00022741"/>
    </source>
</evidence>
<evidence type="ECO:0000256" key="3">
    <source>
        <dbReference type="ARBA" id="ARBA00022857"/>
    </source>
</evidence>
<feature type="domain" description="YjeF C-terminal" evidence="7">
    <location>
        <begin position="14"/>
        <end position="297"/>
    </location>
</feature>
<dbReference type="PANTHER" id="PTHR12592">
    <property type="entry name" value="ATP-DEPENDENT (S)-NAD(P)H-HYDRATE DEHYDRATASE FAMILY MEMBER"/>
    <property type="match status" value="1"/>
</dbReference>
<protein>
    <recommendedName>
        <fullName evidence="6">ADP-dependent (S)-NAD(P)H-hydrate dehydratase</fullName>
        <ecNumber evidence="6">4.2.1.136</ecNumber>
    </recommendedName>
    <alternativeName>
        <fullName evidence="6">ADP-dependent NAD(P)HX dehydratase</fullName>
    </alternativeName>
</protein>
<dbReference type="CDD" id="cd01171">
    <property type="entry name" value="YXKO-related"/>
    <property type="match status" value="1"/>
</dbReference>
<evidence type="ECO:0000256" key="4">
    <source>
        <dbReference type="ARBA" id="ARBA00023027"/>
    </source>
</evidence>
<dbReference type="GO" id="GO:0046496">
    <property type="term" value="P:nicotinamide nucleotide metabolic process"/>
    <property type="evidence" value="ECO:0007669"/>
    <property type="project" value="UniProtKB-UniRule"/>
</dbReference>
<dbReference type="GO" id="GO:0052856">
    <property type="term" value="F:NAD(P)HX epimerase activity"/>
    <property type="evidence" value="ECO:0007669"/>
    <property type="project" value="TreeGrafter"/>
</dbReference>
<keyword evidence="3 6" id="KW-0521">NADP</keyword>
<keyword evidence="2 6" id="KW-0067">ATP-binding</keyword>
<dbReference type="Proteomes" id="UP000326852">
    <property type="component" value="Unassembled WGS sequence"/>
</dbReference>
<dbReference type="SUPFAM" id="SSF53613">
    <property type="entry name" value="Ribokinase-like"/>
    <property type="match status" value="1"/>
</dbReference>
<sequence>MQEKLMTSTPAELVTPALLRGWRLSTEASGKKDRGTVMVIGGARRTPGAVMLTGLAGLRVGAGRLTMAVADSAAIAVAVAIPESGVVGLPEEDGGIDGGAAGPLLEADLSTAAAVVIGPGLDDAGQAAALLQSVVPLLGDKTQVVLDAFALGVLPGLPEVYDALAGRLVLTPNGAEILRLLEDADADEDSLDIPKASAEVARKYQAVVTPHNVISAPDGRSWEVPAGNSGLGTSGSGDVLAGAVGGFLARGATPEQAACWGTYLHAVSGDRLSASRGPLSFLARELLEAMPPVIAELN</sequence>
<comment type="subunit">
    <text evidence="6">Homotetramer.</text>
</comment>